<dbReference type="InterPro" id="IPR014043">
    <property type="entry name" value="Acyl_transferase_dom"/>
</dbReference>
<dbReference type="Proteomes" id="UP000682134">
    <property type="component" value="Unassembled WGS sequence"/>
</dbReference>
<dbReference type="SUPFAM" id="SSF52151">
    <property type="entry name" value="FabD/lysophospholipase-like"/>
    <property type="match status" value="1"/>
</dbReference>
<dbReference type="SMART" id="SM00827">
    <property type="entry name" value="PKS_AT"/>
    <property type="match status" value="1"/>
</dbReference>
<dbReference type="PIRSF" id="PIRSF000446">
    <property type="entry name" value="Mct"/>
    <property type="match status" value="1"/>
</dbReference>
<evidence type="ECO:0000256" key="1">
    <source>
        <dbReference type="ARBA" id="ARBA00022679"/>
    </source>
</evidence>
<dbReference type="EC" id="2.3.1.39" evidence="4"/>
<accession>A0A940SGA7</accession>
<feature type="domain" description="Malonyl-CoA:ACP transacylase (MAT)" evidence="6">
    <location>
        <begin position="7"/>
        <end position="305"/>
    </location>
</feature>
<dbReference type="EMBL" id="JAGIYQ010000003">
    <property type="protein sequence ID" value="MBP0724877.1"/>
    <property type="molecule type" value="Genomic_DNA"/>
</dbReference>
<dbReference type="GO" id="GO:0004314">
    <property type="term" value="F:[acyl-carrier-protein] S-malonyltransferase activity"/>
    <property type="evidence" value="ECO:0007669"/>
    <property type="project" value="UniProtKB-EC"/>
</dbReference>
<dbReference type="NCBIfam" id="TIGR00128">
    <property type="entry name" value="fabD"/>
    <property type="match status" value="1"/>
</dbReference>
<protein>
    <recommendedName>
        <fullName evidence="4">Malonyl CoA-acyl carrier protein transacylase</fullName>
        <ecNumber evidence="4">2.3.1.39</ecNumber>
    </recommendedName>
</protein>
<name>A0A940SGA7_9BACI</name>
<dbReference type="GO" id="GO:0006633">
    <property type="term" value="P:fatty acid biosynthetic process"/>
    <property type="evidence" value="ECO:0007669"/>
    <property type="project" value="TreeGrafter"/>
</dbReference>
<reference evidence="7" key="1">
    <citation type="submission" date="2021-04" db="EMBL/GenBank/DDBJ databases">
        <title>Genome seq and assembly of Bacillus sp.</title>
        <authorList>
            <person name="Chhetri G."/>
        </authorList>
    </citation>
    <scope>NUCLEOTIDE SEQUENCE</scope>
    <source>
        <strain evidence="7">RG28</strain>
    </source>
</reference>
<dbReference type="AlphaFoldDB" id="A0A940SGA7"/>
<comment type="similarity">
    <text evidence="4">Belongs to the fabD family.</text>
</comment>
<evidence type="ECO:0000313" key="7">
    <source>
        <dbReference type="EMBL" id="MBP0724877.1"/>
    </source>
</evidence>
<keyword evidence="1 4" id="KW-0808">Transferase</keyword>
<dbReference type="InterPro" id="IPR016035">
    <property type="entry name" value="Acyl_Trfase/lysoPLipase"/>
</dbReference>
<evidence type="ECO:0000256" key="5">
    <source>
        <dbReference type="PIRSR" id="PIRSR000446-1"/>
    </source>
</evidence>
<comment type="caution">
    <text evidence="7">The sequence shown here is derived from an EMBL/GenBank/DDBJ whole genome shotgun (WGS) entry which is preliminary data.</text>
</comment>
<dbReference type="InterPro" id="IPR050858">
    <property type="entry name" value="Mal-CoA-ACP_Trans/PKS_FabD"/>
</dbReference>
<evidence type="ECO:0000313" key="8">
    <source>
        <dbReference type="Proteomes" id="UP000682134"/>
    </source>
</evidence>
<organism evidence="7 8">
    <name type="scientific">Gottfriedia endophytica</name>
    <dbReference type="NCBI Taxonomy" id="2820819"/>
    <lineage>
        <taxon>Bacteria</taxon>
        <taxon>Bacillati</taxon>
        <taxon>Bacillota</taxon>
        <taxon>Bacilli</taxon>
        <taxon>Bacillales</taxon>
        <taxon>Bacillaceae</taxon>
        <taxon>Gottfriedia</taxon>
    </lineage>
</organism>
<dbReference type="InterPro" id="IPR001227">
    <property type="entry name" value="Ac_transferase_dom_sf"/>
</dbReference>
<sequence length="316" mass="34369">MGKTAFIFPGQGSQKVGMGQDLLEHFEDSKELFQNIDQTLGFSLTDIMFNGTDEDLTLTYNAQPAILATSIAFYEKIKQAGIQPDFVAGHSLGEFSALVASGSLEFNEAVKLVNTRGKLMDKAVPVGKGAMTAVLFLSMDKVEEAVKKAVSQGYEVGIANYNSPTQVVISGEAEAVKVASEFCKEAGAKRVIPLKVSGPFHSSLMEPASTDFRNELEKINVSDSKVPVITNVTSEPVTNASEIKELLVRQLFSPVKWTQSIEKLVEQGVDTFVEIGPGKVLTGLVKAINPSARLINVYDIQTLNEFLEKWEEIKPC</sequence>
<gene>
    <name evidence="7" type="primary">fabD</name>
    <name evidence="7" type="ORF">J5Y03_06685</name>
</gene>
<proteinExistence type="inferred from homology"/>
<evidence type="ECO:0000256" key="4">
    <source>
        <dbReference type="PIRNR" id="PIRNR000446"/>
    </source>
</evidence>
<dbReference type="InterPro" id="IPR016036">
    <property type="entry name" value="Malonyl_transacylase_ACP-bd"/>
</dbReference>
<dbReference type="Gene3D" id="3.30.70.250">
    <property type="entry name" value="Malonyl-CoA ACP transacylase, ACP-binding"/>
    <property type="match status" value="1"/>
</dbReference>
<dbReference type="Gene3D" id="3.40.366.10">
    <property type="entry name" value="Malonyl-Coenzyme A Acyl Carrier Protein, domain 2"/>
    <property type="match status" value="1"/>
</dbReference>
<comment type="catalytic activity">
    <reaction evidence="3 4">
        <text>holo-[ACP] + malonyl-CoA = malonyl-[ACP] + CoA</text>
        <dbReference type="Rhea" id="RHEA:41792"/>
        <dbReference type="Rhea" id="RHEA-COMP:9623"/>
        <dbReference type="Rhea" id="RHEA-COMP:9685"/>
        <dbReference type="ChEBI" id="CHEBI:57287"/>
        <dbReference type="ChEBI" id="CHEBI:57384"/>
        <dbReference type="ChEBI" id="CHEBI:64479"/>
        <dbReference type="ChEBI" id="CHEBI:78449"/>
        <dbReference type="EC" id="2.3.1.39"/>
    </reaction>
</comment>
<dbReference type="RefSeq" id="WP_209403826.1">
    <property type="nucleotide sequence ID" value="NZ_JAGIYQ010000003.1"/>
</dbReference>
<dbReference type="FunFam" id="3.30.70.250:FF:000001">
    <property type="entry name" value="Malonyl CoA-acyl carrier protein transacylase"/>
    <property type="match status" value="1"/>
</dbReference>
<keyword evidence="2 4" id="KW-0012">Acyltransferase</keyword>
<evidence type="ECO:0000256" key="3">
    <source>
        <dbReference type="ARBA" id="ARBA00048462"/>
    </source>
</evidence>
<dbReference type="PANTHER" id="PTHR42681">
    <property type="entry name" value="MALONYL-COA-ACYL CARRIER PROTEIN TRANSACYLASE, MITOCHONDRIAL"/>
    <property type="match status" value="1"/>
</dbReference>
<dbReference type="GO" id="GO:0005829">
    <property type="term" value="C:cytosol"/>
    <property type="evidence" value="ECO:0007669"/>
    <property type="project" value="TreeGrafter"/>
</dbReference>
<dbReference type="Pfam" id="PF00698">
    <property type="entry name" value="Acyl_transf_1"/>
    <property type="match status" value="1"/>
</dbReference>
<keyword evidence="8" id="KW-1185">Reference proteome</keyword>
<evidence type="ECO:0000256" key="2">
    <source>
        <dbReference type="ARBA" id="ARBA00023315"/>
    </source>
</evidence>
<dbReference type="InterPro" id="IPR004410">
    <property type="entry name" value="Malonyl_CoA-ACP_transAc_FabD"/>
</dbReference>
<evidence type="ECO:0000259" key="6">
    <source>
        <dbReference type="SMART" id="SM00827"/>
    </source>
</evidence>
<feature type="active site" evidence="5">
    <location>
        <position position="201"/>
    </location>
</feature>
<dbReference type="InterPro" id="IPR024925">
    <property type="entry name" value="Malonyl_CoA-ACP_transAc"/>
</dbReference>
<feature type="active site" evidence="5">
    <location>
        <position position="91"/>
    </location>
</feature>
<dbReference type="SUPFAM" id="SSF55048">
    <property type="entry name" value="Probable ACP-binding domain of malonyl-CoA ACP transacylase"/>
    <property type="match status" value="1"/>
</dbReference>
<dbReference type="PANTHER" id="PTHR42681:SF1">
    <property type="entry name" value="MALONYL-COA-ACYL CARRIER PROTEIN TRANSACYLASE, MITOCHONDRIAL"/>
    <property type="match status" value="1"/>
</dbReference>